<feature type="compositionally biased region" description="Acidic residues" evidence="2">
    <location>
        <begin position="70"/>
        <end position="83"/>
    </location>
</feature>
<reference evidence="5" key="1">
    <citation type="journal article" date="2015" name="Proc. Natl. Acad. Sci. U.S.A.">
        <title>Genome sequence of the Asian Tiger mosquito, Aedes albopictus, reveals insights into its biology, genetics, and evolution.</title>
        <authorList>
            <person name="Chen X.G."/>
            <person name="Jiang X."/>
            <person name="Gu J."/>
            <person name="Xu M."/>
            <person name="Wu Y."/>
            <person name="Deng Y."/>
            <person name="Zhang C."/>
            <person name="Bonizzoni M."/>
            <person name="Dermauw W."/>
            <person name="Vontas J."/>
            <person name="Armbruster P."/>
            <person name="Huang X."/>
            <person name="Yang Y."/>
            <person name="Zhang H."/>
            <person name="He W."/>
            <person name="Peng H."/>
            <person name="Liu Y."/>
            <person name="Wu K."/>
            <person name="Chen J."/>
            <person name="Lirakis M."/>
            <person name="Topalis P."/>
            <person name="Van Leeuwen T."/>
            <person name="Hall A.B."/>
            <person name="Jiang X."/>
            <person name="Thorpe C."/>
            <person name="Mueller R.L."/>
            <person name="Sun C."/>
            <person name="Waterhouse R.M."/>
            <person name="Yan G."/>
            <person name="Tu Z.J."/>
            <person name="Fang X."/>
            <person name="James A.A."/>
        </authorList>
    </citation>
    <scope>NUCLEOTIDE SEQUENCE [LARGE SCALE GENOMIC DNA]</scope>
    <source>
        <strain evidence="5">Foshan</strain>
    </source>
</reference>
<dbReference type="RefSeq" id="XP_029732940.2">
    <property type="nucleotide sequence ID" value="XM_029877080.2"/>
</dbReference>
<dbReference type="CDD" id="cd19868">
    <property type="entry name" value="DSRM_DGCR8_rpt2"/>
    <property type="match status" value="1"/>
</dbReference>
<evidence type="ECO:0000313" key="5">
    <source>
        <dbReference type="Proteomes" id="UP000069940"/>
    </source>
</evidence>
<evidence type="ECO:0000313" key="4">
    <source>
        <dbReference type="EnsemblMetazoa" id="AALFPA23_003901.P4560"/>
    </source>
</evidence>
<dbReference type="InterPro" id="IPR040375">
    <property type="entry name" value="DGCR8"/>
</dbReference>
<organism evidence="4 5">
    <name type="scientific">Aedes albopictus</name>
    <name type="common">Asian tiger mosquito</name>
    <name type="synonym">Stegomyia albopicta</name>
    <dbReference type="NCBI Taxonomy" id="7160"/>
    <lineage>
        <taxon>Eukaryota</taxon>
        <taxon>Metazoa</taxon>
        <taxon>Ecdysozoa</taxon>
        <taxon>Arthropoda</taxon>
        <taxon>Hexapoda</taxon>
        <taxon>Insecta</taxon>
        <taxon>Pterygota</taxon>
        <taxon>Neoptera</taxon>
        <taxon>Endopterygota</taxon>
        <taxon>Diptera</taxon>
        <taxon>Nematocera</taxon>
        <taxon>Culicoidea</taxon>
        <taxon>Culicidae</taxon>
        <taxon>Culicinae</taxon>
        <taxon>Aedini</taxon>
        <taxon>Aedes</taxon>
        <taxon>Stegomyia</taxon>
    </lineage>
</organism>
<feature type="compositionally biased region" description="Acidic residues" evidence="2">
    <location>
        <begin position="118"/>
        <end position="137"/>
    </location>
</feature>
<feature type="compositionally biased region" description="Basic and acidic residues" evidence="2">
    <location>
        <begin position="485"/>
        <end position="498"/>
    </location>
</feature>
<dbReference type="Gene3D" id="3.30.160.590">
    <property type="match status" value="1"/>
</dbReference>
<name>A0ABM1XY19_AEDAL</name>
<dbReference type="EnsemblMetazoa" id="AALFPA23_003901.R4560">
    <property type="protein sequence ID" value="AALFPA23_003901.P4560"/>
    <property type="gene ID" value="AALFPA23_003901"/>
</dbReference>
<feature type="compositionally biased region" description="Pro residues" evidence="2">
    <location>
        <begin position="16"/>
        <end position="35"/>
    </location>
</feature>
<dbReference type="Gene3D" id="3.30.160.20">
    <property type="match status" value="2"/>
</dbReference>
<dbReference type="CDD" id="cd19867">
    <property type="entry name" value="DSRM_DGCR8_rpt1"/>
    <property type="match status" value="1"/>
</dbReference>
<dbReference type="SMART" id="SM00358">
    <property type="entry name" value="DSRM"/>
    <property type="match status" value="2"/>
</dbReference>
<dbReference type="GeneID" id="109399310"/>
<dbReference type="RefSeq" id="XP_062712178.1">
    <property type="nucleotide sequence ID" value="XM_062856194.1"/>
</dbReference>
<dbReference type="EnsemblMetazoa" id="AALFPA23_003901.R4559">
    <property type="protein sequence ID" value="AALFPA23_003901.P4559"/>
    <property type="gene ID" value="AALFPA23_003901"/>
</dbReference>
<dbReference type="InterPro" id="IPR014720">
    <property type="entry name" value="dsRBD_dom"/>
</dbReference>
<feature type="compositionally biased region" description="Basic and acidic residues" evidence="2">
    <location>
        <begin position="275"/>
        <end position="286"/>
    </location>
</feature>
<keyword evidence="5" id="KW-1185">Reference proteome</keyword>
<feature type="domain" description="DRBM" evidence="3">
    <location>
        <begin position="416"/>
        <end position="483"/>
    </location>
</feature>
<keyword evidence="1" id="KW-0694">RNA-binding</keyword>
<dbReference type="Pfam" id="PF00035">
    <property type="entry name" value="dsrm"/>
    <property type="match status" value="2"/>
</dbReference>
<protein>
    <recommendedName>
        <fullName evidence="3">DRBM domain-containing protein</fullName>
    </recommendedName>
</protein>
<proteinExistence type="predicted"/>
<feature type="region of interest" description="Disordered" evidence="2">
    <location>
        <begin position="485"/>
        <end position="507"/>
    </location>
</feature>
<evidence type="ECO:0000259" key="3">
    <source>
        <dbReference type="PROSITE" id="PS50137"/>
    </source>
</evidence>
<evidence type="ECO:0000256" key="2">
    <source>
        <dbReference type="SAM" id="MobiDB-lite"/>
    </source>
</evidence>
<accession>A0ABM1XY19</accession>
<reference evidence="4" key="2">
    <citation type="submission" date="2025-05" db="UniProtKB">
        <authorList>
            <consortium name="EnsemblMetazoa"/>
        </authorList>
    </citation>
    <scope>IDENTIFICATION</scope>
    <source>
        <strain evidence="4">Foshan</strain>
    </source>
</reference>
<feature type="region of interest" description="Disordered" evidence="2">
    <location>
        <begin position="265"/>
        <end position="286"/>
    </location>
</feature>
<dbReference type="PANTHER" id="PTHR13482">
    <property type="entry name" value="MICRORNA PROCESSOR COMPLEX SUBUNIT DGCR8"/>
    <property type="match status" value="1"/>
</dbReference>
<dbReference type="PANTHER" id="PTHR13482:SF3">
    <property type="entry name" value="MICROPROCESSOR COMPLEX SUBUNIT DGCR8"/>
    <property type="match status" value="1"/>
</dbReference>
<dbReference type="Proteomes" id="UP000069940">
    <property type="component" value="Unassembled WGS sequence"/>
</dbReference>
<dbReference type="SUPFAM" id="SSF54768">
    <property type="entry name" value="dsRNA-binding domain-like"/>
    <property type="match status" value="2"/>
</dbReference>
<dbReference type="Gene3D" id="2.20.70.10">
    <property type="match status" value="1"/>
</dbReference>
<evidence type="ECO:0000256" key="1">
    <source>
        <dbReference type="PROSITE-ProRule" id="PRU00266"/>
    </source>
</evidence>
<feature type="region of interest" description="Disordered" evidence="2">
    <location>
        <begin position="1"/>
        <end position="145"/>
    </location>
</feature>
<dbReference type="PROSITE" id="PS50137">
    <property type="entry name" value="DS_RBD"/>
    <property type="match status" value="1"/>
</dbReference>
<sequence length="691" mass="78065">MDNVVPPPPEFDDSWPLPPPLPPAAELPAPPPTPSLEPISASPSPTSGEHRKPTMDGCPYAKRRKMTAFFEDDDLDEDEDEDDRQTAEMVDENSAQGFTERREELNDQLRQFQVLDEVQGDNSEDENEDGQFDDDGMDNSSEGSGVDIEELDNLLEENLPEGMKSSGPKAKAYEERFKEVLEEKGRNHFEVLPEGWVQATHVSGMPLFLHTASRVCTASRPYFLGPGSVRKHEIPLSAIPCLNYRKALEKEDELRKEIEANAAAAEEAQNNAQSNDKESQDSAEKQMHNPMLSKMIASTTTLAEAQANAKMLPLKVTARIETVNENLKAQSLRADVFQEYCKKLFKFKTIRVMRFKSWAARRKLTKHRKHMKNLQRPTLPDGTKLITFPVLHTEAEKGTTHVRPKKEWIMNPNGKSYVCILHEYVQHALRKQPSYEFKELENAATPYSATVSINELKYGTGYGTSKKQAKSEAARETLEILIPDMKDKITSKDNKKDQNGAAEQQPEARNLSVFDEIKIEDPRVAEFCAKTTEPSPHTILQTCLQRNFGLGDVQIQYDVKAGKHRKNEFTMTVGKHTATVVCKNKRDGKQRASQAILQILHPHIKTWGSLLRLYGNHSIKSYKEKKQEEQEITVLQSMAAINQPNYAILHKLKLEMSKLEERQKNVRVIGTFVPDVDLPLASGSNLKNVDL</sequence>